<accession>A0A0K9NUJ3</accession>
<name>A0A0K9NUJ3_ZOSMR</name>
<gene>
    <name evidence="3" type="ORF">ZOSMA_5G01700</name>
</gene>
<evidence type="ECO:0000256" key="1">
    <source>
        <dbReference type="ARBA" id="ARBA00034773"/>
    </source>
</evidence>
<keyword evidence="4" id="KW-1185">Reference proteome</keyword>
<dbReference type="AlphaFoldDB" id="A0A0K9NUJ3"/>
<protein>
    <recommendedName>
        <fullName evidence="5">Senescence regulator S40</fullName>
    </recommendedName>
</protein>
<dbReference type="OrthoDB" id="1917735at2759"/>
<proteinExistence type="inferred from homology"/>
<dbReference type="EMBL" id="LFYR01001623">
    <property type="protein sequence ID" value="KMZ60303.1"/>
    <property type="molecule type" value="Genomic_DNA"/>
</dbReference>
<reference evidence="4" key="1">
    <citation type="journal article" date="2016" name="Nature">
        <title>The genome of the seagrass Zostera marina reveals angiosperm adaptation to the sea.</title>
        <authorList>
            <person name="Olsen J.L."/>
            <person name="Rouze P."/>
            <person name="Verhelst B."/>
            <person name="Lin Y.-C."/>
            <person name="Bayer T."/>
            <person name="Collen J."/>
            <person name="Dattolo E."/>
            <person name="De Paoli E."/>
            <person name="Dittami S."/>
            <person name="Maumus F."/>
            <person name="Michel G."/>
            <person name="Kersting A."/>
            <person name="Lauritano C."/>
            <person name="Lohaus R."/>
            <person name="Toepel M."/>
            <person name="Tonon T."/>
            <person name="Vanneste K."/>
            <person name="Amirebrahimi M."/>
            <person name="Brakel J."/>
            <person name="Bostroem C."/>
            <person name="Chovatia M."/>
            <person name="Grimwood J."/>
            <person name="Jenkins J.W."/>
            <person name="Jueterbock A."/>
            <person name="Mraz A."/>
            <person name="Stam W.T."/>
            <person name="Tice H."/>
            <person name="Bornberg-Bauer E."/>
            <person name="Green P.J."/>
            <person name="Pearson G.A."/>
            <person name="Procaccini G."/>
            <person name="Duarte C.M."/>
            <person name="Schmutz J."/>
            <person name="Reusch T.B.H."/>
            <person name="Van de Peer Y."/>
        </authorList>
    </citation>
    <scope>NUCLEOTIDE SEQUENCE [LARGE SCALE GENOMIC DNA]</scope>
    <source>
        <strain evidence="4">cv. Finnish</strain>
    </source>
</reference>
<dbReference type="InterPro" id="IPR007608">
    <property type="entry name" value="Senescence_reg_S40"/>
</dbReference>
<comment type="similarity">
    <text evidence="1">Belongs to the senescence regulator S40 family.</text>
</comment>
<dbReference type="PANTHER" id="PTHR33083">
    <property type="entry name" value="EXPRESSED PROTEIN"/>
    <property type="match status" value="1"/>
</dbReference>
<dbReference type="PANTHER" id="PTHR33083:SF116">
    <property type="entry name" value="OS04G0413900 PROTEIN"/>
    <property type="match status" value="1"/>
</dbReference>
<dbReference type="GO" id="GO:0010150">
    <property type="term" value="P:leaf senescence"/>
    <property type="evidence" value="ECO:0007669"/>
    <property type="project" value="UniProtKB-ARBA"/>
</dbReference>
<dbReference type="Pfam" id="PF04520">
    <property type="entry name" value="Senescence_reg"/>
    <property type="match status" value="1"/>
</dbReference>
<evidence type="ECO:0008006" key="5">
    <source>
        <dbReference type="Google" id="ProtNLM"/>
    </source>
</evidence>
<feature type="region of interest" description="Disordered" evidence="2">
    <location>
        <begin position="1"/>
        <end position="45"/>
    </location>
</feature>
<organism evidence="3 4">
    <name type="scientific">Zostera marina</name>
    <name type="common">Eelgrass</name>
    <dbReference type="NCBI Taxonomy" id="29655"/>
    <lineage>
        <taxon>Eukaryota</taxon>
        <taxon>Viridiplantae</taxon>
        <taxon>Streptophyta</taxon>
        <taxon>Embryophyta</taxon>
        <taxon>Tracheophyta</taxon>
        <taxon>Spermatophyta</taxon>
        <taxon>Magnoliopsida</taxon>
        <taxon>Liliopsida</taxon>
        <taxon>Zosteraceae</taxon>
        <taxon>Zostera</taxon>
    </lineage>
</organism>
<feature type="compositionally biased region" description="Polar residues" evidence="2">
    <location>
        <begin position="18"/>
        <end position="32"/>
    </location>
</feature>
<comment type="caution">
    <text evidence="3">The sequence shown here is derived from an EMBL/GenBank/DDBJ whole genome shotgun (WGS) entry which is preliminary data.</text>
</comment>
<evidence type="ECO:0000256" key="2">
    <source>
        <dbReference type="SAM" id="MobiDB-lite"/>
    </source>
</evidence>
<sequence length="250" mass="27174">MEAFRPMKSPLSDRILGSFSSSETLLPTANSNGDGGGGEDGEGGGGELYEGDVFWTWTDLSSSNHSPSLTKASVSPYTSSSSQRNFGILAALQEEGDVKKRSFIQRTVSISSMTSILSSSSSSSSARIVIPKSKVLGNRVIERGNILRQSAPVNVPVMSNLRRQKLRELDKNDVDDEEMLPPHEIVARASANHSPMTTFSVLEGVGRTLKGRDLRRVRNAVWRQTGEVFSRRKHGLASVLKHEASICVLN</sequence>
<evidence type="ECO:0000313" key="3">
    <source>
        <dbReference type="EMBL" id="KMZ60303.1"/>
    </source>
</evidence>
<dbReference type="Proteomes" id="UP000036987">
    <property type="component" value="Unassembled WGS sequence"/>
</dbReference>
<evidence type="ECO:0000313" key="4">
    <source>
        <dbReference type="Proteomes" id="UP000036987"/>
    </source>
</evidence>